<keyword evidence="2" id="KW-0472">Membrane</keyword>
<evidence type="ECO:0000313" key="4">
    <source>
        <dbReference type="Proteomes" id="UP000275401"/>
    </source>
</evidence>
<name>A0A3M8WN27_9ACTN</name>
<dbReference type="Proteomes" id="UP000275401">
    <property type="component" value="Unassembled WGS sequence"/>
</dbReference>
<comment type="caution">
    <text evidence="3">The sequence shown here is derived from an EMBL/GenBank/DDBJ whole genome shotgun (WGS) entry which is preliminary data.</text>
</comment>
<feature type="region of interest" description="Disordered" evidence="1">
    <location>
        <begin position="144"/>
        <end position="167"/>
    </location>
</feature>
<gene>
    <name evidence="3" type="ORF">EEJ42_08545</name>
</gene>
<evidence type="ECO:0008006" key="5">
    <source>
        <dbReference type="Google" id="ProtNLM"/>
    </source>
</evidence>
<evidence type="ECO:0000256" key="1">
    <source>
        <dbReference type="SAM" id="MobiDB-lite"/>
    </source>
</evidence>
<keyword evidence="2" id="KW-0812">Transmembrane</keyword>
<sequence>MFIRSNALSGSRRHRLIMGGMLTPFMALMGVTFSIVAANTTDRPLPMSGFAAVALSAFAVAWWCARYWYAALRETPEPNPWPWALPPLVLIVIFTVSGIGALQDGKKANGIGMLALAGLLFLPCAAGCVAGLVGYLQHRSRRRHGPAAARNTPEPPRRPYRAWGSID</sequence>
<dbReference type="EMBL" id="RIBZ01000111">
    <property type="protein sequence ID" value="RNG31588.1"/>
    <property type="molecule type" value="Genomic_DNA"/>
</dbReference>
<evidence type="ECO:0000256" key="2">
    <source>
        <dbReference type="SAM" id="Phobius"/>
    </source>
</evidence>
<organism evidence="3 4">
    <name type="scientific">Streptomyces botrytidirepellens</name>
    <dbReference type="NCBI Taxonomy" id="2486417"/>
    <lineage>
        <taxon>Bacteria</taxon>
        <taxon>Bacillati</taxon>
        <taxon>Actinomycetota</taxon>
        <taxon>Actinomycetes</taxon>
        <taxon>Kitasatosporales</taxon>
        <taxon>Streptomycetaceae</taxon>
        <taxon>Streptomyces</taxon>
    </lineage>
</organism>
<keyword evidence="2" id="KW-1133">Transmembrane helix</keyword>
<accession>A0A3M8WN27</accession>
<dbReference type="AlphaFoldDB" id="A0A3M8WN27"/>
<feature type="transmembrane region" description="Helical" evidence="2">
    <location>
        <begin position="50"/>
        <end position="69"/>
    </location>
</feature>
<feature type="transmembrane region" description="Helical" evidence="2">
    <location>
        <begin position="81"/>
        <end position="102"/>
    </location>
</feature>
<feature type="transmembrane region" description="Helical" evidence="2">
    <location>
        <begin position="114"/>
        <end position="136"/>
    </location>
</feature>
<keyword evidence="4" id="KW-1185">Reference proteome</keyword>
<reference evidence="3 4" key="1">
    <citation type="submission" date="2018-11" db="EMBL/GenBank/DDBJ databases">
        <title>The Potential of Streptomyces as Biocontrol Agents against the Tomato grey mould, Botrytis cinerea (Gray mold) Frontiers in Microbiology.</title>
        <authorList>
            <person name="Li D."/>
        </authorList>
    </citation>
    <scope>NUCLEOTIDE SEQUENCE [LARGE SCALE GENOMIC DNA]</scope>
    <source>
        <strain evidence="3 4">NEAU-LD23</strain>
    </source>
</reference>
<evidence type="ECO:0000313" key="3">
    <source>
        <dbReference type="EMBL" id="RNG31588.1"/>
    </source>
</evidence>
<proteinExistence type="predicted"/>
<protein>
    <recommendedName>
        <fullName evidence="5">Transmembrane protein</fullName>
    </recommendedName>
</protein>
<feature type="transmembrane region" description="Helical" evidence="2">
    <location>
        <begin position="16"/>
        <end position="38"/>
    </location>
</feature>